<evidence type="ECO:0000313" key="1">
    <source>
        <dbReference type="EMBL" id="GER35412.1"/>
    </source>
</evidence>
<organism evidence="1 2">
    <name type="scientific">Striga asiatica</name>
    <name type="common">Asiatic witchweed</name>
    <name type="synonym">Buchnera asiatica</name>
    <dbReference type="NCBI Taxonomy" id="4170"/>
    <lineage>
        <taxon>Eukaryota</taxon>
        <taxon>Viridiplantae</taxon>
        <taxon>Streptophyta</taxon>
        <taxon>Embryophyta</taxon>
        <taxon>Tracheophyta</taxon>
        <taxon>Spermatophyta</taxon>
        <taxon>Magnoliopsida</taxon>
        <taxon>eudicotyledons</taxon>
        <taxon>Gunneridae</taxon>
        <taxon>Pentapetalae</taxon>
        <taxon>asterids</taxon>
        <taxon>lamiids</taxon>
        <taxon>Lamiales</taxon>
        <taxon>Orobanchaceae</taxon>
        <taxon>Buchnereae</taxon>
        <taxon>Striga</taxon>
    </lineage>
</organism>
<dbReference type="Proteomes" id="UP000325081">
    <property type="component" value="Unassembled WGS sequence"/>
</dbReference>
<accession>A0A5A7PSD3</accession>
<comment type="caution">
    <text evidence="1">The sequence shown here is derived from an EMBL/GenBank/DDBJ whole genome shotgun (WGS) entry which is preliminary data.</text>
</comment>
<sequence length="149" mass="17070">MAILSAFDFAALIEFVASTYNGLGKSRVPFNGFRLFTQRDGFIVFEQMSWMSFCVTLSILSGSVEVLSDRFRSMKVSVIALRKYDDGIVECRLFVARLQVTVTDYRRLRGRRFIPDLQLFHRYNPTAPNAVVQCITRASFAIENDTVFE</sequence>
<evidence type="ECO:0000313" key="2">
    <source>
        <dbReference type="Proteomes" id="UP000325081"/>
    </source>
</evidence>
<dbReference type="AlphaFoldDB" id="A0A5A7PSD3"/>
<gene>
    <name evidence="1" type="ORF">STAS_11688</name>
</gene>
<proteinExistence type="predicted"/>
<keyword evidence="2" id="KW-1185">Reference proteome</keyword>
<reference evidence="2" key="1">
    <citation type="journal article" date="2019" name="Curr. Biol.">
        <title>Genome Sequence of Striga asiatica Provides Insight into the Evolution of Plant Parasitism.</title>
        <authorList>
            <person name="Yoshida S."/>
            <person name="Kim S."/>
            <person name="Wafula E.K."/>
            <person name="Tanskanen J."/>
            <person name="Kim Y.M."/>
            <person name="Honaas L."/>
            <person name="Yang Z."/>
            <person name="Spallek T."/>
            <person name="Conn C.E."/>
            <person name="Ichihashi Y."/>
            <person name="Cheong K."/>
            <person name="Cui S."/>
            <person name="Der J.P."/>
            <person name="Gundlach H."/>
            <person name="Jiao Y."/>
            <person name="Hori C."/>
            <person name="Ishida J.K."/>
            <person name="Kasahara H."/>
            <person name="Kiba T."/>
            <person name="Kim M.S."/>
            <person name="Koo N."/>
            <person name="Laohavisit A."/>
            <person name="Lee Y.H."/>
            <person name="Lumba S."/>
            <person name="McCourt P."/>
            <person name="Mortimer J.C."/>
            <person name="Mutuku J.M."/>
            <person name="Nomura T."/>
            <person name="Sasaki-Sekimoto Y."/>
            <person name="Seto Y."/>
            <person name="Wang Y."/>
            <person name="Wakatake T."/>
            <person name="Sakakibara H."/>
            <person name="Demura T."/>
            <person name="Yamaguchi S."/>
            <person name="Yoneyama K."/>
            <person name="Manabe R.I."/>
            <person name="Nelson D.C."/>
            <person name="Schulman A.H."/>
            <person name="Timko M.P."/>
            <person name="dePamphilis C.W."/>
            <person name="Choi D."/>
            <person name="Shirasu K."/>
        </authorList>
    </citation>
    <scope>NUCLEOTIDE SEQUENCE [LARGE SCALE GENOMIC DNA]</scope>
    <source>
        <strain evidence="2">cv. UVA1</strain>
    </source>
</reference>
<protein>
    <submittedName>
        <fullName evidence="1">Response regulator</fullName>
    </submittedName>
</protein>
<dbReference type="EMBL" id="BKCP01004961">
    <property type="protein sequence ID" value="GER35412.1"/>
    <property type="molecule type" value="Genomic_DNA"/>
</dbReference>
<name>A0A5A7PSD3_STRAF</name>